<keyword evidence="3" id="KW-1185">Reference proteome</keyword>
<sequence length="311" mass="36670">MAKLGKWIENVGPDDRIVDVAEKTLSMRLEAVEYFLPLAAEIAAESVEYVHQLRVSTRRVRAALSLYDELLPSKRTRRINKDLKCIRQAAGEARDCDVLIARLESGNSEAGEDSKTQRILRRLKRQRDSAQEPIIEIFERLTYHQRFHRRCNKLLVRIRPRGVSRQRKLGNHKFRDWAPSAFAPIVEQFLQDVPGDDYTLEELHQFRIRGKGLRYAMELLAPAYPAEYREQLYPRLGELQEVLGEINDHCTAAARFDRYATEASKKMEKNFFRRLMQQEEQFSTEAQQKFSEWWTPEFHQEIEKRLRSFTQ</sequence>
<dbReference type="PROSITE" id="PS51708">
    <property type="entry name" value="CHAD"/>
    <property type="match status" value="1"/>
</dbReference>
<dbReference type="PANTHER" id="PTHR39339:SF1">
    <property type="entry name" value="CHAD DOMAIN-CONTAINING PROTEIN"/>
    <property type="match status" value="1"/>
</dbReference>
<dbReference type="AlphaFoldDB" id="A0A517ZRH1"/>
<evidence type="ECO:0000259" key="1">
    <source>
        <dbReference type="PROSITE" id="PS51708"/>
    </source>
</evidence>
<dbReference type="SMART" id="SM00880">
    <property type="entry name" value="CHAD"/>
    <property type="match status" value="1"/>
</dbReference>
<dbReference type="EMBL" id="CP036276">
    <property type="protein sequence ID" value="QDU45058.1"/>
    <property type="molecule type" value="Genomic_DNA"/>
</dbReference>
<dbReference type="PANTHER" id="PTHR39339">
    <property type="entry name" value="SLR1444 PROTEIN"/>
    <property type="match status" value="1"/>
</dbReference>
<gene>
    <name evidence="2" type="ORF">Mal52_35460</name>
</gene>
<accession>A0A517ZRH1</accession>
<dbReference type="Pfam" id="PF05235">
    <property type="entry name" value="CHAD"/>
    <property type="match status" value="1"/>
</dbReference>
<dbReference type="Proteomes" id="UP000319383">
    <property type="component" value="Chromosome"/>
</dbReference>
<dbReference type="InterPro" id="IPR038186">
    <property type="entry name" value="CHAD_dom_sf"/>
</dbReference>
<name>A0A517ZRH1_9PLAN</name>
<proteinExistence type="predicted"/>
<evidence type="ECO:0000313" key="2">
    <source>
        <dbReference type="EMBL" id="QDU45058.1"/>
    </source>
</evidence>
<reference evidence="2 3" key="1">
    <citation type="submission" date="2019-02" db="EMBL/GenBank/DDBJ databases">
        <title>Deep-cultivation of Planctomycetes and their phenomic and genomic characterization uncovers novel biology.</title>
        <authorList>
            <person name="Wiegand S."/>
            <person name="Jogler M."/>
            <person name="Boedeker C."/>
            <person name="Pinto D."/>
            <person name="Vollmers J."/>
            <person name="Rivas-Marin E."/>
            <person name="Kohn T."/>
            <person name="Peeters S.H."/>
            <person name="Heuer A."/>
            <person name="Rast P."/>
            <person name="Oberbeckmann S."/>
            <person name="Bunk B."/>
            <person name="Jeske O."/>
            <person name="Meyerdierks A."/>
            <person name="Storesund J.E."/>
            <person name="Kallscheuer N."/>
            <person name="Luecker S."/>
            <person name="Lage O.M."/>
            <person name="Pohl T."/>
            <person name="Merkel B.J."/>
            <person name="Hornburger P."/>
            <person name="Mueller R.-W."/>
            <person name="Bruemmer F."/>
            <person name="Labrenz M."/>
            <person name="Spormann A.M."/>
            <person name="Op den Camp H."/>
            <person name="Overmann J."/>
            <person name="Amann R."/>
            <person name="Jetten M.S.M."/>
            <person name="Mascher T."/>
            <person name="Medema M.H."/>
            <person name="Devos D.P."/>
            <person name="Kaster A.-K."/>
            <person name="Ovreas L."/>
            <person name="Rohde M."/>
            <person name="Galperin M.Y."/>
            <person name="Jogler C."/>
        </authorList>
    </citation>
    <scope>NUCLEOTIDE SEQUENCE [LARGE SCALE GENOMIC DNA]</scope>
    <source>
        <strain evidence="2 3">Mal52</strain>
    </source>
</reference>
<protein>
    <submittedName>
        <fullName evidence="2">CHAD domain protein</fullName>
    </submittedName>
</protein>
<dbReference type="KEGG" id="sdyn:Mal52_35460"/>
<feature type="domain" description="CHAD" evidence="1">
    <location>
        <begin position="14"/>
        <end position="299"/>
    </location>
</feature>
<organism evidence="2 3">
    <name type="scientific">Symmachiella dynata</name>
    <dbReference type="NCBI Taxonomy" id="2527995"/>
    <lineage>
        <taxon>Bacteria</taxon>
        <taxon>Pseudomonadati</taxon>
        <taxon>Planctomycetota</taxon>
        <taxon>Planctomycetia</taxon>
        <taxon>Planctomycetales</taxon>
        <taxon>Planctomycetaceae</taxon>
        <taxon>Symmachiella</taxon>
    </lineage>
</organism>
<dbReference type="RefSeq" id="WP_145377393.1">
    <property type="nucleotide sequence ID" value="NZ_CP036276.1"/>
</dbReference>
<dbReference type="InterPro" id="IPR007899">
    <property type="entry name" value="CHAD_dom"/>
</dbReference>
<evidence type="ECO:0000313" key="3">
    <source>
        <dbReference type="Proteomes" id="UP000319383"/>
    </source>
</evidence>
<dbReference type="Gene3D" id="1.40.20.10">
    <property type="entry name" value="CHAD domain"/>
    <property type="match status" value="1"/>
</dbReference>